<proteinExistence type="predicted"/>
<name>A0ABY7G0B6_MYAAR</name>
<sequence>MNIRNFYSMYNMDFRLFDPWKIHLFSPRAWSSELVTHITISLSMISVQCVFITLFRCNRNLDFRFRQNMHKEHAFDQNIGSGSQHVPTIVETSKAPRPARQGTSPTWIAGHWTHEDTSVSHPGPGLPAIGHMKIPLSPIPDLDCRPLDT</sequence>
<protein>
    <submittedName>
        <fullName evidence="2">Uncharacterized protein</fullName>
    </submittedName>
</protein>
<keyword evidence="3" id="KW-1185">Reference proteome</keyword>
<organism evidence="2 3">
    <name type="scientific">Mya arenaria</name>
    <name type="common">Soft-shell clam</name>
    <dbReference type="NCBI Taxonomy" id="6604"/>
    <lineage>
        <taxon>Eukaryota</taxon>
        <taxon>Metazoa</taxon>
        <taxon>Spiralia</taxon>
        <taxon>Lophotrochozoa</taxon>
        <taxon>Mollusca</taxon>
        <taxon>Bivalvia</taxon>
        <taxon>Autobranchia</taxon>
        <taxon>Heteroconchia</taxon>
        <taxon>Euheterodonta</taxon>
        <taxon>Imparidentia</taxon>
        <taxon>Neoheterodontei</taxon>
        <taxon>Myida</taxon>
        <taxon>Myoidea</taxon>
        <taxon>Myidae</taxon>
        <taxon>Mya</taxon>
    </lineage>
</organism>
<keyword evidence="1" id="KW-1133">Transmembrane helix</keyword>
<keyword evidence="1" id="KW-0472">Membrane</keyword>
<dbReference type="Proteomes" id="UP001164746">
    <property type="component" value="Chromosome 15"/>
</dbReference>
<evidence type="ECO:0000313" key="3">
    <source>
        <dbReference type="Proteomes" id="UP001164746"/>
    </source>
</evidence>
<gene>
    <name evidence="2" type="ORF">MAR_013607</name>
</gene>
<accession>A0ABY7G0B6</accession>
<keyword evidence="1" id="KW-0812">Transmembrane</keyword>
<feature type="transmembrane region" description="Helical" evidence="1">
    <location>
        <begin position="34"/>
        <end position="55"/>
    </location>
</feature>
<reference evidence="2" key="1">
    <citation type="submission" date="2022-11" db="EMBL/GenBank/DDBJ databases">
        <title>Centuries of genome instability and evolution in soft-shell clam transmissible cancer (bioRxiv).</title>
        <authorList>
            <person name="Hart S.F.M."/>
            <person name="Yonemitsu M.A."/>
            <person name="Giersch R.M."/>
            <person name="Beal B.F."/>
            <person name="Arriagada G."/>
            <person name="Davis B.W."/>
            <person name="Ostrander E.A."/>
            <person name="Goff S.P."/>
            <person name="Metzger M.J."/>
        </authorList>
    </citation>
    <scope>NUCLEOTIDE SEQUENCE</scope>
    <source>
        <strain evidence="2">MELC-2E11</strain>
        <tissue evidence="2">Siphon/mantle</tissue>
    </source>
</reference>
<dbReference type="EMBL" id="CP111026">
    <property type="protein sequence ID" value="WAR27903.1"/>
    <property type="molecule type" value="Genomic_DNA"/>
</dbReference>
<evidence type="ECO:0000256" key="1">
    <source>
        <dbReference type="SAM" id="Phobius"/>
    </source>
</evidence>
<evidence type="ECO:0000313" key="2">
    <source>
        <dbReference type="EMBL" id="WAR27903.1"/>
    </source>
</evidence>